<dbReference type="Proteomes" id="UP000030300">
    <property type="component" value="Chromosome"/>
</dbReference>
<name>A0A0C5XM82_NOCSI</name>
<keyword evidence="2" id="KW-0456">Lyase</keyword>
<dbReference type="HOGENOM" id="CLU_1303847_0_0_11"/>
<gene>
    <name evidence="2" type="ORF">KR76_18075</name>
</gene>
<evidence type="ECO:0000313" key="3">
    <source>
        <dbReference type="Proteomes" id="UP000030300"/>
    </source>
</evidence>
<sequence>MGARLVPAAATRLPRGDPVLPRLRIPVTGTTAGAAAPPVPTFGAMRTDPAADVAAITRLKYRYLRCLDTKQWEDFAACFAPDATADYNGLVFDSPGPLVGYMRANMGAGVLTMHQAHHPEIDLDPDDPDRASGTWYLHDKVIVDAHRFALEGGAIYSDVYVRGADGWRIVRTGYRRTFEMTWSLDEPGRVRVAGPEVRSRFEASGGGSFTA</sequence>
<dbReference type="InterPro" id="IPR037401">
    <property type="entry name" value="SnoaL-like"/>
</dbReference>
<dbReference type="AlphaFoldDB" id="A0A0C5XM82"/>
<dbReference type="EMBL" id="CP009896">
    <property type="protein sequence ID" value="AJR18567.1"/>
    <property type="molecule type" value="Genomic_DNA"/>
</dbReference>
<keyword evidence="3" id="KW-1185">Reference proteome</keyword>
<dbReference type="Gene3D" id="3.10.450.50">
    <property type="match status" value="1"/>
</dbReference>
<dbReference type="GO" id="GO:0033988">
    <property type="term" value="F:bile-acid 7alpha-dehydratase activity"/>
    <property type="evidence" value="ECO:0007669"/>
    <property type="project" value="UniProtKB-EC"/>
</dbReference>
<dbReference type="STRING" id="2045.KR76_18075"/>
<evidence type="ECO:0000259" key="1">
    <source>
        <dbReference type="Pfam" id="PF13577"/>
    </source>
</evidence>
<reference evidence="2 3" key="1">
    <citation type="journal article" date="2015" name="Genome Announc.">
        <title>Complete Genome Sequence of Steroid-Transforming Nocardioides simplex VKM Ac-2033D.</title>
        <authorList>
            <person name="Shtratnikova V.Y."/>
            <person name="Schelkunov M.I."/>
            <person name="Pekov Y.A."/>
            <person name="Fokina V.V."/>
            <person name="Logacheva M.D."/>
            <person name="Sokolov S.L."/>
            <person name="Bragin E.Y."/>
            <person name="Ashapkin V.V."/>
            <person name="Donova M.V."/>
        </authorList>
    </citation>
    <scope>NUCLEOTIDE SEQUENCE [LARGE SCALE GENOMIC DNA]</scope>
    <source>
        <strain evidence="2 3">VKM Ac-2033D</strain>
    </source>
</reference>
<protein>
    <submittedName>
        <fullName evidence="2">Bile acid 7-alpha dehydratase BaiE</fullName>
        <ecNumber evidence="2">4.2.1.106</ecNumber>
    </submittedName>
</protein>
<dbReference type="InterPro" id="IPR032710">
    <property type="entry name" value="NTF2-like_dom_sf"/>
</dbReference>
<dbReference type="SUPFAM" id="SSF54427">
    <property type="entry name" value="NTF2-like"/>
    <property type="match status" value="1"/>
</dbReference>
<evidence type="ECO:0000313" key="2">
    <source>
        <dbReference type="EMBL" id="AJR18567.1"/>
    </source>
</evidence>
<dbReference type="EC" id="4.2.1.106" evidence="2"/>
<dbReference type="Pfam" id="PF13577">
    <property type="entry name" value="SnoaL_4"/>
    <property type="match status" value="1"/>
</dbReference>
<accession>A0A0C5XM82</accession>
<dbReference type="KEGG" id="psim:KR76_18075"/>
<proteinExistence type="predicted"/>
<organism evidence="2 3">
    <name type="scientific">Nocardioides simplex</name>
    <name type="common">Arthrobacter simplex</name>
    <dbReference type="NCBI Taxonomy" id="2045"/>
    <lineage>
        <taxon>Bacteria</taxon>
        <taxon>Bacillati</taxon>
        <taxon>Actinomycetota</taxon>
        <taxon>Actinomycetes</taxon>
        <taxon>Propionibacteriales</taxon>
        <taxon>Nocardioidaceae</taxon>
        <taxon>Pimelobacter</taxon>
    </lineage>
</organism>
<feature type="domain" description="SnoaL-like" evidence="1">
    <location>
        <begin position="50"/>
        <end position="171"/>
    </location>
</feature>